<evidence type="ECO:0000313" key="8">
    <source>
        <dbReference type="Proteomes" id="UP000039046"/>
    </source>
</evidence>
<dbReference type="Proteomes" id="UP000039046">
    <property type="component" value="Unassembled WGS sequence"/>
</dbReference>
<feature type="domain" description="GPI inositol-deacylase winged helix" evidence="5">
    <location>
        <begin position="516"/>
        <end position="607"/>
    </location>
</feature>
<dbReference type="OrthoDB" id="194358at2759"/>
<feature type="repeat" description="ANK" evidence="3">
    <location>
        <begin position="1098"/>
        <end position="1130"/>
    </location>
</feature>
<dbReference type="InterPro" id="IPR054471">
    <property type="entry name" value="GPIID_WHD"/>
</dbReference>
<dbReference type="InterPro" id="IPR031352">
    <property type="entry name" value="SesA"/>
</dbReference>
<dbReference type="Pfam" id="PF22939">
    <property type="entry name" value="WHD_GPIID"/>
    <property type="match status" value="1"/>
</dbReference>
<dbReference type="Gene3D" id="1.25.40.20">
    <property type="entry name" value="Ankyrin repeat-containing domain"/>
    <property type="match status" value="2"/>
</dbReference>
<dbReference type="SUPFAM" id="SSF52540">
    <property type="entry name" value="P-loop containing nucleoside triphosphate hydrolases"/>
    <property type="match status" value="1"/>
</dbReference>
<reference evidence="7 8" key="1">
    <citation type="journal article" date="2015" name="Genome Announc.">
        <title>Draft Genome Sequence and Gene Annotation of the Entomopathogenic Fungus Verticillium hemipterigenum.</title>
        <authorList>
            <person name="Horn F."/>
            <person name="Habel A."/>
            <person name="Scharf D.H."/>
            <person name="Dworschak J."/>
            <person name="Brakhage A.A."/>
            <person name="Guthke R."/>
            <person name="Hertweck C."/>
            <person name="Linde J."/>
        </authorList>
    </citation>
    <scope>NUCLEOTIDE SEQUENCE [LARGE SCALE GENOMIC DNA]</scope>
</reference>
<proteinExistence type="predicted"/>
<dbReference type="HOGENOM" id="CLU_000288_34_23_1"/>
<dbReference type="InterPro" id="IPR002110">
    <property type="entry name" value="Ankyrin_rpt"/>
</dbReference>
<feature type="repeat" description="ANK" evidence="3">
    <location>
        <begin position="799"/>
        <end position="831"/>
    </location>
</feature>
<dbReference type="PANTHER" id="PTHR24198">
    <property type="entry name" value="ANKYRIN REPEAT AND PROTEIN KINASE DOMAIN-CONTAINING PROTEIN"/>
    <property type="match status" value="1"/>
</dbReference>
<keyword evidence="1" id="KW-0677">Repeat</keyword>
<keyword evidence="2 3" id="KW-0040">ANK repeat</keyword>
<dbReference type="PROSITE" id="PS50297">
    <property type="entry name" value="ANK_REP_REGION"/>
    <property type="match status" value="8"/>
</dbReference>
<keyword evidence="8" id="KW-1185">Reference proteome</keyword>
<dbReference type="STRING" id="1531966.A0A0A1T9J6"/>
<feature type="repeat" description="ANK" evidence="3">
    <location>
        <begin position="966"/>
        <end position="998"/>
    </location>
</feature>
<evidence type="ECO:0000259" key="5">
    <source>
        <dbReference type="Pfam" id="PF22939"/>
    </source>
</evidence>
<protein>
    <submittedName>
        <fullName evidence="7">Uncharacterized protein</fullName>
    </submittedName>
</protein>
<accession>A0A0A1T9J6</accession>
<feature type="repeat" description="ANK" evidence="3">
    <location>
        <begin position="1065"/>
        <end position="1097"/>
    </location>
</feature>
<organism evidence="7 8">
    <name type="scientific">[Torrubiella] hemipterigena</name>
    <dbReference type="NCBI Taxonomy" id="1531966"/>
    <lineage>
        <taxon>Eukaryota</taxon>
        <taxon>Fungi</taxon>
        <taxon>Dikarya</taxon>
        <taxon>Ascomycota</taxon>
        <taxon>Pezizomycotina</taxon>
        <taxon>Sordariomycetes</taxon>
        <taxon>Hypocreomycetidae</taxon>
        <taxon>Hypocreales</taxon>
        <taxon>Clavicipitaceae</taxon>
        <taxon>Clavicipitaceae incertae sedis</taxon>
        <taxon>'Torrubiella' clade</taxon>
    </lineage>
</organism>
<dbReference type="InterPro" id="IPR036770">
    <property type="entry name" value="Ankyrin_rpt-contain_sf"/>
</dbReference>
<dbReference type="Pfam" id="PF00023">
    <property type="entry name" value="Ank"/>
    <property type="match status" value="3"/>
</dbReference>
<evidence type="ECO:0000313" key="7">
    <source>
        <dbReference type="EMBL" id="CEJ91474.1"/>
    </source>
</evidence>
<feature type="repeat" description="ANK" evidence="3">
    <location>
        <begin position="864"/>
        <end position="896"/>
    </location>
</feature>
<name>A0A0A1T9J6_9HYPO</name>
<dbReference type="PROSITE" id="PS50088">
    <property type="entry name" value="ANK_REPEAT"/>
    <property type="match status" value="10"/>
</dbReference>
<feature type="repeat" description="ANK" evidence="3">
    <location>
        <begin position="897"/>
        <end position="929"/>
    </location>
</feature>
<gene>
    <name evidence="7" type="ORF">VHEMI07184</name>
</gene>
<dbReference type="SMART" id="SM00248">
    <property type="entry name" value="ANK"/>
    <property type="match status" value="12"/>
</dbReference>
<feature type="domain" description="Nephrocystin 3-like N-terminal" evidence="6">
    <location>
        <begin position="240"/>
        <end position="409"/>
    </location>
</feature>
<dbReference type="InterPro" id="IPR027417">
    <property type="entry name" value="P-loop_NTPase"/>
</dbReference>
<feature type="repeat" description="ANK" evidence="3">
    <location>
        <begin position="1032"/>
        <end position="1064"/>
    </location>
</feature>
<evidence type="ECO:0000259" key="4">
    <source>
        <dbReference type="Pfam" id="PF17107"/>
    </source>
</evidence>
<dbReference type="Pfam" id="PF12796">
    <property type="entry name" value="Ank_2"/>
    <property type="match status" value="3"/>
</dbReference>
<dbReference type="PRINTS" id="PR01415">
    <property type="entry name" value="ANKYRIN"/>
</dbReference>
<evidence type="ECO:0000256" key="2">
    <source>
        <dbReference type="ARBA" id="ARBA00023043"/>
    </source>
</evidence>
<feature type="domain" description="NACHT-NTPase and P-loop NTPases N-terminal" evidence="4">
    <location>
        <begin position="7"/>
        <end position="131"/>
    </location>
</feature>
<dbReference type="AlphaFoldDB" id="A0A0A1T9J6"/>
<dbReference type="SUPFAM" id="SSF48403">
    <property type="entry name" value="Ankyrin repeat"/>
    <property type="match status" value="2"/>
</dbReference>
<dbReference type="Pfam" id="PF17107">
    <property type="entry name" value="SesA"/>
    <property type="match status" value="1"/>
</dbReference>
<feature type="repeat" description="ANK" evidence="3">
    <location>
        <begin position="1131"/>
        <end position="1163"/>
    </location>
</feature>
<evidence type="ECO:0000256" key="1">
    <source>
        <dbReference type="ARBA" id="ARBA00022737"/>
    </source>
</evidence>
<evidence type="ECO:0000259" key="6">
    <source>
        <dbReference type="Pfam" id="PF24883"/>
    </source>
</evidence>
<dbReference type="Gene3D" id="3.40.50.300">
    <property type="entry name" value="P-loop containing nucleotide triphosphate hydrolases"/>
    <property type="match status" value="1"/>
</dbReference>
<dbReference type="PANTHER" id="PTHR24198:SF165">
    <property type="entry name" value="ANKYRIN REPEAT-CONTAINING PROTEIN-RELATED"/>
    <property type="match status" value="1"/>
</dbReference>
<dbReference type="EMBL" id="CDHN01000003">
    <property type="protein sequence ID" value="CEJ91474.1"/>
    <property type="molecule type" value="Genomic_DNA"/>
</dbReference>
<feature type="repeat" description="ANK" evidence="3">
    <location>
        <begin position="930"/>
        <end position="962"/>
    </location>
</feature>
<dbReference type="InterPro" id="IPR056884">
    <property type="entry name" value="NPHP3-like_N"/>
</dbReference>
<sequence>MDPLSIIASTIAVVQATAATYKAIQKFKGLPKEFVEVSLRFPLAEDSLRLLQNQLNNTGNLDDASKRALEPCINGCYAKAQKLRDIFKSVEQGATNDGSVLDIYRAALMRLGKVHRVERLMNSILADLNALATNRIFQGDDTSHLAAQLKESIDQLSDLASSVPDAELEGPQSLNQLIEPGGTGYQAQYNNYGSGPNYNISGGSHTMNFGPSRKSRILEALNTLPYRARMNRNPDRTPRTCEWFEDHPEFKQWDACQSSSMLWISANPGCGKSVLAKYLVQSVLPKHKSRTVCYFFFKDDFLDQRGAAGAICCILHKLFTDRPKLFSEDIAYRLDAHRAHLANSFNEVWDALVAASKHENAHEIVCVLDAFDECADDERHMLSRALRSFYDPESEAKRGSTLKFLITSRPYDKIRRGFLPFDTPGLSVVHLRGESDEEVAKIAREINIYIKSKVSEMDDFLPEERQLLLQRLQEIPNRTYLWVYLAIEWIRDVKIHSADALDITSALPTTVDQAYEKILAKSIDQKEARKLLHIVVATTRPLTMFEMDSALHIGPEKSPIIIHRPWDRSRRDRCEKYIRNLCGLFVNIVDSKVYLLHQTAKEFLVTKADADSNKGSHGPSALTWKSSFDPQESQSIVYNICLWRLFDEGGASNSGKKGDLFEYCAINWAIHFRNAYNKHNTSAIESARQLCITSQPLFDHWFGIYWKATQVGNAPKFNDIMVASFFGLEQVLKLQLSSGNADVNVKDSIYGRSSLSWAAENGFDNVAKLLLKGPKLEFRRAITKPLTLRGAKVNTRDVNNRTPLSYAAWNGHLSVVRRLVQEGADVNTEDDINASPLYYALCTGRMDVVNEMSMGYSMSEAQAVRNNLLLSAAETGQERVIKMLLETGVDLETTNSRHQTPLLVAIHERRLGVARLLLDKGANVKAKDNMGRLPLHWAVVCRDQSLVEVLLKRRADTETINSKDNSGRTALSFAAERGFNDIIETFIRYGANVEALEADGCTALFEAARHGHNITIHLLVNHGANVDSRDTNGHTPLLGSIWGRHASTARILIGYGATVNSRDKSERTALSWAAENGFDDVMETLIKHGADVEARETNGRTALFTAALHAQLTSIHLLLSHGANIDPRDDTGRTPLSWVVERGDIDIIRILIGYGAALDSRDNSGQTPLAWAKAYKQQGVLQEFLKQGA</sequence>
<feature type="repeat" description="ANK" evidence="3">
    <location>
        <begin position="999"/>
        <end position="1031"/>
    </location>
</feature>
<dbReference type="Pfam" id="PF24883">
    <property type="entry name" value="NPHP3_N"/>
    <property type="match status" value="1"/>
</dbReference>
<evidence type="ECO:0000256" key="3">
    <source>
        <dbReference type="PROSITE-ProRule" id="PRU00023"/>
    </source>
</evidence>